<sequence>MPRETLLKLVQWMFLMLGLAFLFVLFRSLSGPPLTVDTGHPFDDVETGETALRRINGDRVWATRLSALQRSQAIELANVVMDPNSGCKAVVAVCALHAETQQNGIEIAFSLKAPPQLSRQTPWYGGFIDPTTGAVYDRLGRAYRLNDNTAPNALPIATTIMD</sequence>
<dbReference type="Proteomes" id="UP000614811">
    <property type="component" value="Unassembled WGS sequence"/>
</dbReference>
<accession>A0A918VQJ5</accession>
<dbReference type="RefSeq" id="WP_189402690.1">
    <property type="nucleotide sequence ID" value="NZ_BMXA01000008.1"/>
</dbReference>
<comment type="caution">
    <text evidence="1">The sequence shown here is derived from an EMBL/GenBank/DDBJ whole genome shotgun (WGS) entry which is preliminary data.</text>
</comment>
<organism evidence="1 2">
    <name type="scientific">Arenicella chitinivorans</name>
    <dbReference type="NCBI Taxonomy" id="1329800"/>
    <lineage>
        <taxon>Bacteria</taxon>
        <taxon>Pseudomonadati</taxon>
        <taxon>Pseudomonadota</taxon>
        <taxon>Gammaproteobacteria</taxon>
        <taxon>Arenicellales</taxon>
        <taxon>Arenicellaceae</taxon>
        <taxon>Arenicella</taxon>
    </lineage>
</organism>
<evidence type="ECO:0000313" key="1">
    <source>
        <dbReference type="EMBL" id="GHA19633.1"/>
    </source>
</evidence>
<gene>
    <name evidence="1" type="ORF">GCM10008090_31660</name>
</gene>
<reference evidence="1" key="1">
    <citation type="journal article" date="2014" name="Int. J. Syst. Evol. Microbiol.">
        <title>Complete genome sequence of Corynebacterium casei LMG S-19264T (=DSM 44701T), isolated from a smear-ripened cheese.</title>
        <authorList>
            <consortium name="US DOE Joint Genome Institute (JGI-PGF)"/>
            <person name="Walter F."/>
            <person name="Albersmeier A."/>
            <person name="Kalinowski J."/>
            <person name="Ruckert C."/>
        </authorList>
    </citation>
    <scope>NUCLEOTIDE SEQUENCE</scope>
    <source>
        <strain evidence="1">KCTC 12711</strain>
    </source>
</reference>
<dbReference type="AlphaFoldDB" id="A0A918VQJ5"/>
<reference evidence="1" key="2">
    <citation type="submission" date="2020-09" db="EMBL/GenBank/DDBJ databases">
        <authorList>
            <person name="Sun Q."/>
            <person name="Kim S."/>
        </authorList>
    </citation>
    <scope>NUCLEOTIDE SEQUENCE</scope>
    <source>
        <strain evidence="1">KCTC 12711</strain>
    </source>
</reference>
<keyword evidence="2" id="KW-1185">Reference proteome</keyword>
<protein>
    <submittedName>
        <fullName evidence="1">Uncharacterized protein</fullName>
    </submittedName>
</protein>
<name>A0A918VQJ5_9GAMM</name>
<dbReference type="EMBL" id="BMXA01000008">
    <property type="protein sequence ID" value="GHA19633.1"/>
    <property type="molecule type" value="Genomic_DNA"/>
</dbReference>
<evidence type="ECO:0000313" key="2">
    <source>
        <dbReference type="Proteomes" id="UP000614811"/>
    </source>
</evidence>
<proteinExistence type="predicted"/>